<dbReference type="Proteomes" id="UP000250235">
    <property type="component" value="Unassembled WGS sequence"/>
</dbReference>
<feature type="region of interest" description="Disordered" evidence="1">
    <location>
        <begin position="131"/>
        <end position="219"/>
    </location>
</feature>
<feature type="compositionally biased region" description="Basic and acidic residues" evidence="1">
    <location>
        <begin position="208"/>
        <end position="218"/>
    </location>
</feature>
<protein>
    <submittedName>
        <fullName evidence="2">Uncharacterized protein</fullName>
    </submittedName>
</protein>
<feature type="region of interest" description="Disordered" evidence="1">
    <location>
        <begin position="271"/>
        <end position="294"/>
    </location>
</feature>
<evidence type="ECO:0000313" key="3">
    <source>
        <dbReference type="Proteomes" id="UP000250235"/>
    </source>
</evidence>
<name>A0A2Z7AGT5_9LAMI</name>
<dbReference type="EMBL" id="KV017481">
    <property type="protein sequence ID" value="KZV18286.1"/>
    <property type="molecule type" value="Genomic_DNA"/>
</dbReference>
<keyword evidence="3" id="KW-1185">Reference proteome</keyword>
<evidence type="ECO:0000313" key="2">
    <source>
        <dbReference type="EMBL" id="KZV18286.1"/>
    </source>
</evidence>
<reference evidence="2 3" key="1">
    <citation type="journal article" date="2015" name="Proc. Natl. Acad. Sci. U.S.A.">
        <title>The resurrection genome of Boea hygrometrica: A blueprint for survival of dehydration.</title>
        <authorList>
            <person name="Xiao L."/>
            <person name="Yang G."/>
            <person name="Zhang L."/>
            <person name="Yang X."/>
            <person name="Zhao S."/>
            <person name="Ji Z."/>
            <person name="Zhou Q."/>
            <person name="Hu M."/>
            <person name="Wang Y."/>
            <person name="Chen M."/>
            <person name="Xu Y."/>
            <person name="Jin H."/>
            <person name="Xiao X."/>
            <person name="Hu G."/>
            <person name="Bao F."/>
            <person name="Hu Y."/>
            <person name="Wan P."/>
            <person name="Li L."/>
            <person name="Deng X."/>
            <person name="Kuang T."/>
            <person name="Xiang C."/>
            <person name="Zhu J.K."/>
            <person name="Oliver M.J."/>
            <person name="He Y."/>
        </authorList>
    </citation>
    <scope>NUCLEOTIDE SEQUENCE [LARGE SCALE GENOMIC DNA]</scope>
    <source>
        <strain evidence="3">cv. XS01</strain>
    </source>
</reference>
<dbReference type="AlphaFoldDB" id="A0A2Z7AGT5"/>
<proteinExistence type="predicted"/>
<sequence length="294" mass="31936">MSLACDNRGVTCASSCATIGAYWPASDQQLRATSDARDSNSTASVRSVLRGRPAAIGRLSAPDVAQQARNGHRPSGAKHPTSGDKRRRTPTDHHTTTARPRRNVPRRAAPDQPMQQRCAATTIVPFVRPAHDERRNIARPRRATRAAGARPRRTTRAAGARPRRATRAAGARPRRVIAAVGGQLRDPKNTGSDTTVGDPDPPPGEAAEEQKIDSRETINTKNTITNYDIHRMFRIRLFSVDCGSLRQSGPRPDPRLLHQAALEALTRSARTNTPRKTRPEQFPAKFVGGGGGVI</sequence>
<evidence type="ECO:0000256" key="1">
    <source>
        <dbReference type="SAM" id="MobiDB-lite"/>
    </source>
</evidence>
<feature type="compositionally biased region" description="Basic and acidic residues" evidence="1">
    <location>
        <begin position="81"/>
        <end position="95"/>
    </location>
</feature>
<feature type="compositionally biased region" description="Basic residues" evidence="1">
    <location>
        <begin position="137"/>
        <end position="166"/>
    </location>
</feature>
<organism evidence="2 3">
    <name type="scientific">Dorcoceras hygrometricum</name>
    <dbReference type="NCBI Taxonomy" id="472368"/>
    <lineage>
        <taxon>Eukaryota</taxon>
        <taxon>Viridiplantae</taxon>
        <taxon>Streptophyta</taxon>
        <taxon>Embryophyta</taxon>
        <taxon>Tracheophyta</taxon>
        <taxon>Spermatophyta</taxon>
        <taxon>Magnoliopsida</taxon>
        <taxon>eudicotyledons</taxon>
        <taxon>Gunneridae</taxon>
        <taxon>Pentapetalae</taxon>
        <taxon>asterids</taxon>
        <taxon>lamiids</taxon>
        <taxon>Lamiales</taxon>
        <taxon>Gesneriaceae</taxon>
        <taxon>Didymocarpoideae</taxon>
        <taxon>Trichosporeae</taxon>
        <taxon>Loxocarpinae</taxon>
        <taxon>Dorcoceras</taxon>
    </lineage>
</organism>
<feature type="region of interest" description="Disordered" evidence="1">
    <location>
        <begin position="53"/>
        <end position="118"/>
    </location>
</feature>
<accession>A0A2Z7AGT5</accession>
<gene>
    <name evidence="2" type="ORF">F511_24253</name>
</gene>